<evidence type="ECO:0000313" key="2">
    <source>
        <dbReference type="Proteomes" id="UP001520878"/>
    </source>
</evidence>
<protein>
    <submittedName>
        <fullName evidence="1">DUF1579 domain-containing protein</fullName>
    </submittedName>
</protein>
<name>A0ABS8G8R4_9ALTE</name>
<proteinExistence type="predicted"/>
<accession>A0ABS8G8R4</accession>
<sequence>MNDQTPAGMPITEEHRLLHRLAGEFSAEMEMFMGQEQPLRGQGTMHNRLLFDGRYLHQHFQASPMAPGQPAFNGEGYWGYNTVSKVFEIVWIDSVSTMLQVERGTFNDWCWDMRGELTDPHSGKPLFKRSLINVDNANEYQMTIQLARQPEQWQTSMEIRYTRI</sequence>
<organism evidence="1 2">
    <name type="scientific">Fluctibacter halophilus</name>
    <dbReference type="NCBI Taxonomy" id="226011"/>
    <lineage>
        <taxon>Bacteria</taxon>
        <taxon>Pseudomonadati</taxon>
        <taxon>Pseudomonadota</taxon>
        <taxon>Gammaproteobacteria</taxon>
        <taxon>Alteromonadales</taxon>
        <taxon>Alteromonadaceae</taxon>
        <taxon>Fluctibacter</taxon>
    </lineage>
</organism>
<dbReference type="RefSeq" id="WP_229160004.1">
    <property type="nucleotide sequence ID" value="NZ_JAJEWP010000002.1"/>
</dbReference>
<dbReference type="Pfam" id="PF07617">
    <property type="entry name" value="DUF1579"/>
    <property type="match status" value="1"/>
</dbReference>
<keyword evidence="2" id="KW-1185">Reference proteome</keyword>
<evidence type="ECO:0000313" key="1">
    <source>
        <dbReference type="EMBL" id="MCC2616556.1"/>
    </source>
</evidence>
<dbReference type="Proteomes" id="UP001520878">
    <property type="component" value="Unassembled WGS sequence"/>
</dbReference>
<gene>
    <name evidence="1" type="ORF">LJ739_09915</name>
</gene>
<dbReference type="EMBL" id="JAJEWP010000002">
    <property type="protein sequence ID" value="MCC2616556.1"/>
    <property type="molecule type" value="Genomic_DNA"/>
</dbReference>
<reference evidence="1 2" key="1">
    <citation type="submission" date="2021-10" db="EMBL/GenBank/DDBJ databases">
        <title>Draft genome of Aestuariibacter halophilus JC2043.</title>
        <authorList>
            <person name="Emsley S.A."/>
            <person name="Pfannmuller K.M."/>
            <person name="Ushijima B."/>
            <person name="Saw J.H."/>
            <person name="Videau P."/>
        </authorList>
    </citation>
    <scope>NUCLEOTIDE SEQUENCE [LARGE SCALE GENOMIC DNA]</scope>
    <source>
        <strain evidence="1 2">JC2043</strain>
    </source>
</reference>
<comment type="caution">
    <text evidence="1">The sequence shown here is derived from an EMBL/GenBank/DDBJ whole genome shotgun (WGS) entry which is preliminary data.</text>
</comment>
<dbReference type="InterPro" id="IPR011473">
    <property type="entry name" value="DUF1579"/>
</dbReference>